<dbReference type="PROSITE" id="PS50943">
    <property type="entry name" value="HTH_CROC1"/>
    <property type="match status" value="1"/>
</dbReference>
<dbReference type="KEGG" id="dai:Desaci_1372"/>
<accession>I4D3M1</accession>
<feature type="domain" description="HTH cro/C1-type" evidence="2">
    <location>
        <begin position="6"/>
        <end position="60"/>
    </location>
</feature>
<dbReference type="GO" id="GO:0003677">
    <property type="term" value="F:DNA binding"/>
    <property type="evidence" value="ECO:0007669"/>
    <property type="project" value="UniProtKB-KW"/>
</dbReference>
<dbReference type="InterPro" id="IPR010982">
    <property type="entry name" value="Lambda_DNA-bd_dom_sf"/>
</dbReference>
<dbReference type="EMBL" id="CP003639">
    <property type="protein sequence ID" value="AFM40395.1"/>
    <property type="molecule type" value="Genomic_DNA"/>
</dbReference>
<dbReference type="Proteomes" id="UP000002892">
    <property type="component" value="Chromosome"/>
</dbReference>
<dbReference type="RefSeq" id="WP_014826402.1">
    <property type="nucleotide sequence ID" value="NC_018068.1"/>
</dbReference>
<dbReference type="STRING" id="646529.Desaci_1372"/>
<reference evidence="3 4" key="1">
    <citation type="journal article" date="2012" name="J. Bacteriol.">
        <title>Complete genome sequences of Desulfosporosinus orientis DSM765T, Desulfosporosinus youngiae DSM17734T, Desulfosporosinus meridiei DSM13257T, and Desulfosporosinus acidiphilus DSM22704T.</title>
        <authorList>
            <person name="Pester M."/>
            <person name="Brambilla E."/>
            <person name="Alazard D."/>
            <person name="Rattei T."/>
            <person name="Weinmaier T."/>
            <person name="Han J."/>
            <person name="Lucas S."/>
            <person name="Lapidus A."/>
            <person name="Cheng J.F."/>
            <person name="Goodwin L."/>
            <person name="Pitluck S."/>
            <person name="Peters L."/>
            <person name="Ovchinnikova G."/>
            <person name="Teshima H."/>
            <person name="Detter J.C."/>
            <person name="Han C.S."/>
            <person name="Tapia R."/>
            <person name="Land M.L."/>
            <person name="Hauser L."/>
            <person name="Kyrpides N.C."/>
            <person name="Ivanova N.N."/>
            <person name="Pagani I."/>
            <person name="Huntmann M."/>
            <person name="Wei C.L."/>
            <person name="Davenport K.W."/>
            <person name="Daligault H."/>
            <person name="Chain P.S."/>
            <person name="Chen A."/>
            <person name="Mavromatis K."/>
            <person name="Markowitz V."/>
            <person name="Szeto E."/>
            <person name="Mikhailova N."/>
            <person name="Pati A."/>
            <person name="Wagner M."/>
            <person name="Woyke T."/>
            <person name="Ollivier B."/>
            <person name="Klenk H.P."/>
            <person name="Spring S."/>
            <person name="Loy A."/>
        </authorList>
    </citation>
    <scope>NUCLEOTIDE SEQUENCE [LARGE SCALE GENOMIC DNA]</scope>
    <source>
        <strain evidence="4">DSM 22704 / JCM 16185 / SJ4</strain>
    </source>
</reference>
<protein>
    <submittedName>
        <fullName evidence="3">Putative transcriptional regulator</fullName>
    </submittedName>
</protein>
<dbReference type="InterPro" id="IPR001387">
    <property type="entry name" value="Cro/C1-type_HTH"/>
</dbReference>
<dbReference type="Gene3D" id="1.10.260.40">
    <property type="entry name" value="lambda repressor-like DNA-binding domains"/>
    <property type="match status" value="1"/>
</dbReference>
<evidence type="ECO:0000313" key="3">
    <source>
        <dbReference type="EMBL" id="AFM40395.1"/>
    </source>
</evidence>
<dbReference type="eggNOG" id="COG1396">
    <property type="taxonomic scope" value="Bacteria"/>
</dbReference>
<dbReference type="PANTHER" id="PTHR46558:SF11">
    <property type="entry name" value="HTH-TYPE TRANSCRIPTIONAL REGULATOR XRE"/>
    <property type="match status" value="1"/>
</dbReference>
<dbReference type="PANTHER" id="PTHR46558">
    <property type="entry name" value="TRACRIPTIONAL REGULATORY PROTEIN-RELATED-RELATED"/>
    <property type="match status" value="1"/>
</dbReference>
<sequence length="124" mass="14360">MFGQRLELLLTEKGIQQSVLAEHLNMADSTISQWKTGKRSPDIESLKNIAKFFNCTIDYLVGFSDQRKSVEQTKSEDEDEFDFILAANKEGEYGREPSLELRSIIKNVLKEELQKMRKNETTNR</sequence>
<dbReference type="CDD" id="cd00093">
    <property type="entry name" value="HTH_XRE"/>
    <property type="match status" value="1"/>
</dbReference>
<name>I4D3M1_DESAJ</name>
<evidence type="ECO:0000313" key="4">
    <source>
        <dbReference type="Proteomes" id="UP000002892"/>
    </source>
</evidence>
<dbReference type="HOGENOM" id="CLU_066192_4_0_9"/>
<dbReference type="AlphaFoldDB" id="I4D3M1"/>
<evidence type="ECO:0000256" key="1">
    <source>
        <dbReference type="ARBA" id="ARBA00023125"/>
    </source>
</evidence>
<keyword evidence="1" id="KW-0238">DNA-binding</keyword>
<proteinExistence type="predicted"/>
<evidence type="ECO:0000259" key="2">
    <source>
        <dbReference type="PROSITE" id="PS50943"/>
    </source>
</evidence>
<organism evidence="3 4">
    <name type="scientific">Desulfosporosinus acidiphilus (strain DSM 22704 / JCM 16185 / SJ4)</name>
    <dbReference type="NCBI Taxonomy" id="646529"/>
    <lineage>
        <taxon>Bacteria</taxon>
        <taxon>Bacillati</taxon>
        <taxon>Bacillota</taxon>
        <taxon>Clostridia</taxon>
        <taxon>Eubacteriales</taxon>
        <taxon>Desulfitobacteriaceae</taxon>
        <taxon>Desulfosporosinus</taxon>
    </lineage>
</organism>
<dbReference type="SMART" id="SM00530">
    <property type="entry name" value="HTH_XRE"/>
    <property type="match status" value="1"/>
</dbReference>
<dbReference type="OrthoDB" id="9811208at2"/>
<gene>
    <name evidence="3" type="ordered locus">Desaci_1372</name>
</gene>
<dbReference type="Pfam" id="PF01381">
    <property type="entry name" value="HTH_3"/>
    <property type="match status" value="1"/>
</dbReference>
<keyword evidence="4" id="KW-1185">Reference proteome</keyword>
<dbReference type="SUPFAM" id="SSF47413">
    <property type="entry name" value="lambda repressor-like DNA-binding domains"/>
    <property type="match status" value="1"/>
</dbReference>